<dbReference type="Gene3D" id="1.10.510.10">
    <property type="entry name" value="Transferase(Phosphotransferase) domain 1"/>
    <property type="match status" value="1"/>
</dbReference>
<dbReference type="InterPro" id="IPR001245">
    <property type="entry name" value="Ser-Thr/Tyr_kinase_cat_dom"/>
</dbReference>
<feature type="compositionally biased region" description="Polar residues" evidence="1">
    <location>
        <begin position="48"/>
        <end position="73"/>
    </location>
</feature>
<dbReference type="SUPFAM" id="SSF56112">
    <property type="entry name" value="Protein kinase-like (PK-like)"/>
    <property type="match status" value="1"/>
</dbReference>
<dbReference type="InterPro" id="IPR000719">
    <property type="entry name" value="Prot_kinase_dom"/>
</dbReference>
<comment type="caution">
    <text evidence="3">The sequence shown here is derived from an EMBL/GenBank/DDBJ whole genome shotgun (WGS) entry which is preliminary data.</text>
</comment>
<dbReference type="Pfam" id="PF00069">
    <property type="entry name" value="Pkinase"/>
    <property type="match status" value="1"/>
</dbReference>
<dbReference type="InterPro" id="IPR011009">
    <property type="entry name" value="Kinase-like_dom_sf"/>
</dbReference>
<reference evidence="3 4" key="1">
    <citation type="submission" date="2024-09" db="EMBL/GenBank/DDBJ databases">
        <title>Chromosome-scale assembly of Riccia sorocarpa.</title>
        <authorList>
            <person name="Paukszto L."/>
        </authorList>
    </citation>
    <scope>NUCLEOTIDE SEQUENCE [LARGE SCALE GENOMIC DNA]</scope>
    <source>
        <strain evidence="3">LP-2024</strain>
        <tissue evidence="3">Aerial parts of the thallus</tissue>
    </source>
</reference>
<protein>
    <recommendedName>
        <fullName evidence="2">Protein kinase domain-containing protein</fullName>
    </recommendedName>
</protein>
<sequence length="525" mass="57557">MCLLKRSKLSSKAKVQVPNRNGSVKRGGSQREQPSTHSGWPSARAATSKVTQHDSSGSASDFTGSYTQSQSRESQVSTASAGSRSSISNLRGVVGEGIHLYQYAELRRATDGFSARNKIANSVYQGTVRGEQVAVTRHKKAETFVDVVSEVKSLCSVHHTNVVSMIGACAPEEDEHVYAVFEFVEGASKLRECLRNPLSPGYCVLSSWMQRLQVALDVAVGLEYLHNCAHKSLIHKYLKSSNILVDAVSLRAKIANFGVAHLAGEFAVAEEQEELSEQLRLQQQQESLSGGLTVRRRYGASGEIVEEEPPSLAARSASMPVGRTASQVKPRLSRSRSRKLNGTRGYMAPEYISRGTVTTKTDVFAFGIILLELLSGQESISFRPDPASGPNVMKRLTLCEVILAIFNDKEPKARLREWMDPYLRDSYPLDYAVKTARLAKSCVETNPEERPEMRTVRLELQKIMTMSERWEAGMKASKSLMSQTMEASQDQGTLDSSCLKGLNSCHLLDDVSGSCTGVDFCVSVG</sequence>
<dbReference type="PANTHER" id="PTHR46863:SF1">
    <property type="entry name" value="PROTEIN KINASE SUPERFAMILY PROTEIN"/>
    <property type="match status" value="1"/>
</dbReference>
<evidence type="ECO:0000256" key="1">
    <source>
        <dbReference type="SAM" id="MobiDB-lite"/>
    </source>
</evidence>
<name>A0ABD3GIA9_9MARC</name>
<proteinExistence type="predicted"/>
<feature type="region of interest" description="Disordered" evidence="1">
    <location>
        <begin position="309"/>
        <end position="339"/>
    </location>
</feature>
<organism evidence="3 4">
    <name type="scientific">Riccia sorocarpa</name>
    <dbReference type="NCBI Taxonomy" id="122646"/>
    <lineage>
        <taxon>Eukaryota</taxon>
        <taxon>Viridiplantae</taxon>
        <taxon>Streptophyta</taxon>
        <taxon>Embryophyta</taxon>
        <taxon>Marchantiophyta</taxon>
        <taxon>Marchantiopsida</taxon>
        <taxon>Marchantiidae</taxon>
        <taxon>Marchantiales</taxon>
        <taxon>Ricciaceae</taxon>
        <taxon>Riccia</taxon>
    </lineage>
</organism>
<dbReference type="AlphaFoldDB" id="A0ABD3GIA9"/>
<dbReference type="PROSITE" id="PS50011">
    <property type="entry name" value="PROTEIN_KINASE_DOM"/>
    <property type="match status" value="1"/>
</dbReference>
<dbReference type="Pfam" id="PF07714">
    <property type="entry name" value="PK_Tyr_Ser-Thr"/>
    <property type="match status" value="1"/>
</dbReference>
<gene>
    <name evidence="3" type="ORF">R1sor_021352</name>
</gene>
<accession>A0ABD3GIA9</accession>
<evidence type="ECO:0000259" key="2">
    <source>
        <dbReference type="PROSITE" id="PS50011"/>
    </source>
</evidence>
<dbReference type="Proteomes" id="UP001633002">
    <property type="component" value="Unassembled WGS sequence"/>
</dbReference>
<dbReference type="PANTHER" id="PTHR46863">
    <property type="entry name" value="OS09G0572100 PROTEIN"/>
    <property type="match status" value="1"/>
</dbReference>
<feature type="region of interest" description="Disordered" evidence="1">
    <location>
        <begin position="6"/>
        <end position="82"/>
    </location>
</feature>
<dbReference type="EMBL" id="JBJQOH010000007">
    <property type="protein sequence ID" value="KAL3678396.1"/>
    <property type="molecule type" value="Genomic_DNA"/>
</dbReference>
<evidence type="ECO:0000313" key="4">
    <source>
        <dbReference type="Proteomes" id="UP001633002"/>
    </source>
</evidence>
<keyword evidence="4" id="KW-1185">Reference proteome</keyword>
<feature type="domain" description="Protein kinase" evidence="2">
    <location>
        <begin position="103"/>
        <end position="464"/>
    </location>
</feature>
<feature type="compositionally biased region" description="Polar residues" evidence="1">
    <location>
        <begin position="30"/>
        <end position="39"/>
    </location>
</feature>
<dbReference type="Gene3D" id="3.30.200.20">
    <property type="entry name" value="Phosphorylase Kinase, domain 1"/>
    <property type="match status" value="1"/>
</dbReference>
<evidence type="ECO:0000313" key="3">
    <source>
        <dbReference type="EMBL" id="KAL3678396.1"/>
    </source>
</evidence>